<evidence type="ECO:0000313" key="2">
    <source>
        <dbReference type="EMBL" id="CAA0323106.1"/>
    </source>
</evidence>
<proteinExistence type="predicted"/>
<name>A0A5S9WQT3_ARATH</name>
<dbReference type="ExpressionAtlas" id="A0A5S9WQT3">
    <property type="expression patterns" value="baseline and differential"/>
</dbReference>
<reference evidence="2 3" key="1">
    <citation type="submission" date="2019-12" db="EMBL/GenBank/DDBJ databases">
        <authorList>
            <person name="Jiao W.-B."/>
            <person name="Schneeberger K."/>
        </authorList>
    </citation>
    <scope>NUCLEOTIDE SEQUENCE [LARGE SCALE GENOMIC DNA]</scope>
    <source>
        <strain evidence="3">cv. C24</strain>
    </source>
</reference>
<accession>A0A5S9WQT3</accession>
<dbReference type="Proteomes" id="UP000434276">
    <property type="component" value="Unassembled WGS sequence"/>
</dbReference>
<feature type="compositionally biased region" description="Low complexity" evidence="1">
    <location>
        <begin position="144"/>
        <end position="160"/>
    </location>
</feature>
<dbReference type="PANTHER" id="PTHR14000:SF11">
    <property type="entry name" value="MYB-LIKE DOMAIN-CONTAINING PROTEIN"/>
    <property type="match status" value="1"/>
</dbReference>
<gene>
    <name evidence="2" type="ORF">C24_LOCUS5725</name>
</gene>
<dbReference type="PANTHER" id="PTHR14000">
    <property type="entry name" value="FINGER CCCH DOMAIN PROTEIN, PUTATIVE (DUF3755)-RELATED"/>
    <property type="match status" value="1"/>
</dbReference>
<organism evidence="2 3">
    <name type="scientific">Arabidopsis thaliana</name>
    <name type="common">Mouse-ear cress</name>
    <dbReference type="NCBI Taxonomy" id="3702"/>
    <lineage>
        <taxon>Eukaryota</taxon>
        <taxon>Viridiplantae</taxon>
        <taxon>Streptophyta</taxon>
        <taxon>Embryophyta</taxon>
        <taxon>Tracheophyta</taxon>
        <taxon>Spermatophyta</taxon>
        <taxon>Magnoliopsida</taxon>
        <taxon>eudicotyledons</taxon>
        <taxon>Gunneridae</taxon>
        <taxon>Pentapetalae</taxon>
        <taxon>rosids</taxon>
        <taxon>malvids</taxon>
        <taxon>Brassicales</taxon>
        <taxon>Brassicaceae</taxon>
        <taxon>Camelineae</taxon>
        <taxon>Arabidopsis</taxon>
    </lineage>
</organism>
<evidence type="ECO:0000313" key="3">
    <source>
        <dbReference type="Proteomes" id="UP000434276"/>
    </source>
</evidence>
<protein>
    <submittedName>
        <fullName evidence="2">Uncharacterized protein</fullName>
    </submittedName>
</protein>
<evidence type="ECO:0000256" key="1">
    <source>
        <dbReference type="SAM" id="MobiDB-lite"/>
    </source>
</evidence>
<dbReference type="InterPro" id="IPR022228">
    <property type="entry name" value="DUF3755"/>
</dbReference>
<feature type="region of interest" description="Disordered" evidence="1">
    <location>
        <begin position="134"/>
        <end position="161"/>
    </location>
</feature>
<dbReference type="OrthoDB" id="19768at2759"/>
<dbReference type="Pfam" id="PF12579">
    <property type="entry name" value="DUF3755"/>
    <property type="match status" value="1"/>
</dbReference>
<dbReference type="AlphaFoldDB" id="A0A5S9WQT3"/>
<sequence>MWMATQSNSGFDSLSSMMSRHAINFQSNTSSEMTPMSPYLGMNMNMINVGSPGFLQTGNSSNGSDSGSGLKLDTSMVSEWSNEEQYILDAGLEKYKDMPSIDMYIQIGNTLPDKSIRDIALRCRWLRRKRRKSKELNCGRRASSSKGKQVESSSKSSIPSVLPHNMASYPFSGPSTSTSKQITSEDLSSYATNLIEQNVRAFSQIRANLSSYKAGDNLDLFRQARNNLITIQNEINNMPGLMNKMPPLPVTINDDLSVMMPFNTMQSGGFHRK</sequence>
<dbReference type="EMBL" id="CACSHJ010000087">
    <property type="protein sequence ID" value="CAA0323106.1"/>
    <property type="molecule type" value="Genomic_DNA"/>
</dbReference>